<gene>
    <name evidence="1" type="ORF">KPL71_006151</name>
</gene>
<dbReference type="EMBL" id="CM039171">
    <property type="protein sequence ID" value="KAH9798249.1"/>
    <property type="molecule type" value="Genomic_DNA"/>
</dbReference>
<sequence>MSLRFRAKEKEAKANPDDDDEKNQKKQRMVVDLGNGSEVIYFPRIIKMEDSWKFFDYLNNRIPWNRPTIRVFGRSCLQVACISTPRDTCYVASEGVTQLIYSGYRPHPYSWDDFPPLKDILDIVLKVLPGSRFNSLLLNRYKGGNDYVGWHADDEKLYGSTPEIASVSFGYRRTDDEPVSKRLKKKGNLDQHSFTLKHGSMLVMRGYTQRDWIHSVPRRAKAESTRINLTFRHVLQ</sequence>
<accession>A0ACB8NK74</accession>
<dbReference type="Proteomes" id="UP000829398">
    <property type="component" value="Chromosome 2"/>
</dbReference>
<proteinExistence type="predicted"/>
<protein>
    <submittedName>
        <fullName evidence="1">DNA oxidative demethylase ALKBH2</fullName>
    </submittedName>
</protein>
<reference evidence="2" key="1">
    <citation type="journal article" date="2023" name="Hortic. Res.">
        <title>A chromosome-level phased genome enabling allele-level studies in sweet orange: a case study on citrus Huanglongbing tolerance.</title>
        <authorList>
            <person name="Wu B."/>
            <person name="Yu Q."/>
            <person name="Deng Z."/>
            <person name="Duan Y."/>
            <person name="Luo F."/>
            <person name="Gmitter F. Jr."/>
        </authorList>
    </citation>
    <scope>NUCLEOTIDE SEQUENCE [LARGE SCALE GENOMIC DNA]</scope>
    <source>
        <strain evidence="2">cv. Valencia</strain>
    </source>
</reference>
<evidence type="ECO:0000313" key="1">
    <source>
        <dbReference type="EMBL" id="KAH9798249.1"/>
    </source>
</evidence>
<comment type="caution">
    <text evidence="1">The sequence shown here is derived from an EMBL/GenBank/DDBJ whole genome shotgun (WGS) entry which is preliminary data.</text>
</comment>
<keyword evidence="2" id="KW-1185">Reference proteome</keyword>
<organism evidence="1 2">
    <name type="scientific">Citrus sinensis</name>
    <name type="common">Sweet orange</name>
    <name type="synonym">Citrus aurantium var. sinensis</name>
    <dbReference type="NCBI Taxonomy" id="2711"/>
    <lineage>
        <taxon>Eukaryota</taxon>
        <taxon>Viridiplantae</taxon>
        <taxon>Streptophyta</taxon>
        <taxon>Embryophyta</taxon>
        <taxon>Tracheophyta</taxon>
        <taxon>Spermatophyta</taxon>
        <taxon>Magnoliopsida</taxon>
        <taxon>eudicotyledons</taxon>
        <taxon>Gunneridae</taxon>
        <taxon>Pentapetalae</taxon>
        <taxon>rosids</taxon>
        <taxon>malvids</taxon>
        <taxon>Sapindales</taxon>
        <taxon>Rutaceae</taxon>
        <taxon>Aurantioideae</taxon>
        <taxon>Citrus</taxon>
    </lineage>
</organism>
<name>A0ACB8NK74_CITSI</name>
<evidence type="ECO:0000313" key="2">
    <source>
        <dbReference type="Proteomes" id="UP000829398"/>
    </source>
</evidence>